<feature type="transmembrane region" description="Helical" evidence="7">
    <location>
        <begin position="364"/>
        <end position="384"/>
    </location>
</feature>
<evidence type="ECO:0000313" key="9">
    <source>
        <dbReference type="Proteomes" id="UP000672032"/>
    </source>
</evidence>
<feature type="transmembrane region" description="Helical" evidence="7">
    <location>
        <begin position="107"/>
        <end position="125"/>
    </location>
</feature>
<dbReference type="OrthoDB" id="10021397at2759"/>
<evidence type="ECO:0000256" key="7">
    <source>
        <dbReference type="SAM" id="Phobius"/>
    </source>
</evidence>
<feature type="transmembrane region" description="Helical" evidence="7">
    <location>
        <begin position="327"/>
        <end position="352"/>
    </location>
</feature>
<dbReference type="Proteomes" id="UP000672032">
    <property type="component" value="Chromosome 9"/>
</dbReference>
<sequence>MDNSVSAIEMAPQSEVFNGSLGHQVLEDTKVESSYQSNNDFPVTKVDPIINGDAAAADLPVRELKGVLWILVIAAVLSPLFLFALDNTIVADAQPKIVETLGEIEKLPWTSVAFALGAVSINLIWGKVYGQFNSKWLFIFSIALFEMGSVICGAAPTMNALIVGRTICGLGGSGFTLDQERPAYLSLIGLMWGLGTVLGPIIGGAFTESTATWRWSFYLNLCVGGAGTPVYLFLLPSHDPRPGVSLKTRLREIDFLGALLIIGAFLPGVIAVSFGGVIYAWNSGRIIGLFVCSGVLWILFAAQQIFCITTDETRRLFPIELIKSYELVILFVLTATSATACFLPIYFIPIYFQFALSDSALASAVRLLPFVFVLVFAVVLNGLLMGKTGYYMPWYLAGGILVTIGSALMYTIDLDSSTGKVYGYSVILALGTGFFSQASFPVAQAKVEPHQLSAVTAYIGCAQIGGLAISISVANTLFFNKAIKSISADLPDINLTSVRQTISGAGGAFFESLTKSQRILVLNSIVESIKDVYIMIIVAGTLTVICSIFMKREKLFLRPSVAS</sequence>
<feature type="transmembrane region" description="Helical" evidence="7">
    <location>
        <begin position="183"/>
        <end position="203"/>
    </location>
</feature>
<keyword evidence="3" id="KW-0813">Transport</keyword>
<organism evidence="8 9">
    <name type="scientific">Monilinia vaccinii-corymbosi</name>
    <dbReference type="NCBI Taxonomy" id="61207"/>
    <lineage>
        <taxon>Eukaryota</taxon>
        <taxon>Fungi</taxon>
        <taxon>Dikarya</taxon>
        <taxon>Ascomycota</taxon>
        <taxon>Pezizomycotina</taxon>
        <taxon>Leotiomycetes</taxon>
        <taxon>Helotiales</taxon>
        <taxon>Sclerotiniaceae</taxon>
        <taxon>Monilinia</taxon>
    </lineage>
</organism>
<dbReference type="Gene3D" id="1.20.1250.20">
    <property type="entry name" value="MFS general substrate transporter like domains"/>
    <property type="match status" value="1"/>
</dbReference>
<dbReference type="GO" id="GO:0005886">
    <property type="term" value="C:plasma membrane"/>
    <property type="evidence" value="ECO:0007669"/>
    <property type="project" value="TreeGrafter"/>
</dbReference>
<dbReference type="Pfam" id="PF07690">
    <property type="entry name" value="MFS_1"/>
    <property type="match status" value="1"/>
</dbReference>
<dbReference type="GO" id="GO:0022857">
    <property type="term" value="F:transmembrane transporter activity"/>
    <property type="evidence" value="ECO:0007669"/>
    <property type="project" value="InterPro"/>
</dbReference>
<keyword evidence="6 7" id="KW-0472">Membrane</keyword>
<dbReference type="PANTHER" id="PTHR23501:SF12">
    <property type="entry name" value="MAJOR FACILITATOR SUPERFAMILY (MFS) PROFILE DOMAIN-CONTAINING PROTEIN-RELATED"/>
    <property type="match status" value="1"/>
</dbReference>
<evidence type="ECO:0000256" key="4">
    <source>
        <dbReference type="ARBA" id="ARBA00022692"/>
    </source>
</evidence>
<keyword evidence="4 7" id="KW-0812">Transmembrane</keyword>
<dbReference type="InterPro" id="IPR036259">
    <property type="entry name" value="MFS_trans_sf"/>
</dbReference>
<evidence type="ECO:0000313" key="8">
    <source>
        <dbReference type="EMBL" id="QSZ37759.1"/>
    </source>
</evidence>
<evidence type="ECO:0000256" key="1">
    <source>
        <dbReference type="ARBA" id="ARBA00004141"/>
    </source>
</evidence>
<feature type="transmembrane region" description="Helical" evidence="7">
    <location>
        <begin position="286"/>
        <end position="306"/>
    </location>
</feature>
<gene>
    <name evidence="8" type="ORF">DSL72_008858</name>
</gene>
<feature type="transmembrane region" description="Helical" evidence="7">
    <location>
        <begin position="422"/>
        <end position="443"/>
    </location>
</feature>
<proteinExistence type="inferred from homology"/>
<feature type="transmembrane region" description="Helical" evidence="7">
    <location>
        <begin position="255"/>
        <end position="280"/>
    </location>
</feature>
<feature type="transmembrane region" description="Helical" evidence="7">
    <location>
        <begin position="532"/>
        <end position="550"/>
    </location>
</feature>
<evidence type="ECO:0000256" key="6">
    <source>
        <dbReference type="ARBA" id="ARBA00023136"/>
    </source>
</evidence>
<accession>A0A8A3PSB1</accession>
<feature type="transmembrane region" description="Helical" evidence="7">
    <location>
        <begin position="137"/>
        <end position="162"/>
    </location>
</feature>
<evidence type="ECO:0000256" key="3">
    <source>
        <dbReference type="ARBA" id="ARBA00022448"/>
    </source>
</evidence>
<evidence type="ECO:0000256" key="5">
    <source>
        <dbReference type="ARBA" id="ARBA00022989"/>
    </source>
</evidence>
<evidence type="ECO:0008006" key="10">
    <source>
        <dbReference type="Google" id="ProtNLM"/>
    </source>
</evidence>
<feature type="transmembrane region" description="Helical" evidence="7">
    <location>
        <begin position="455"/>
        <end position="479"/>
    </location>
</feature>
<evidence type="ECO:0000256" key="2">
    <source>
        <dbReference type="ARBA" id="ARBA00007520"/>
    </source>
</evidence>
<dbReference type="PANTHER" id="PTHR23501">
    <property type="entry name" value="MAJOR FACILITATOR SUPERFAMILY"/>
    <property type="match status" value="1"/>
</dbReference>
<feature type="transmembrane region" description="Helical" evidence="7">
    <location>
        <begin position="215"/>
        <end position="234"/>
    </location>
</feature>
<reference evidence="8" key="1">
    <citation type="submission" date="2020-10" db="EMBL/GenBank/DDBJ databases">
        <title>Genome Sequence of Monilinia vaccinii-corymbosi Sheds Light on Mummy Berry Disease Infection of Blueberry and Mating Type.</title>
        <authorList>
            <person name="Yow A.G."/>
            <person name="Zhang Y."/>
            <person name="Bansal K."/>
            <person name="Eacker S.M."/>
            <person name="Sullivan S."/>
            <person name="Liachko I."/>
            <person name="Cubeta M.A."/>
            <person name="Rollins J.A."/>
            <person name="Ashrafi H."/>
        </authorList>
    </citation>
    <scope>NUCLEOTIDE SEQUENCE</scope>
    <source>
        <strain evidence="8">RL-1</strain>
    </source>
</reference>
<feature type="transmembrane region" description="Helical" evidence="7">
    <location>
        <begin position="391"/>
        <end position="410"/>
    </location>
</feature>
<dbReference type="FunFam" id="1.20.1250.20:FF:000429">
    <property type="entry name" value="MFS drug efflux transporter, putative"/>
    <property type="match status" value="1"/>
</dbReference>
<protein>
    <recommendedName>
        <fullName evidence="10">Major facilitator superfamily (MFS) profile domain-containing protein</fullName>
    </recommendedName>
</protein>
<comment type="subcellular location">
    <subcellularLocation>
        <location evidence="1">Membrane</location>
        <topology evidence="1">Multi-pass membrane protein</topology>
    </subcellularLocation>
</comment>
<feature type="transmembrane region" description="Helical" evidence="7">
    <location>
        <begin position="67"/>
        <end position="86"/>
    </location>
</feature>
<dbReference type="EMBL" id="CP063413">
    <property type="protein sequence ID" value="QSZ37759.1"/>
    <property type="molecule type" value="Genomic_DNA"/>
</dbReference>
<dbReference type="InterPro" id="IPR011701">
    <property type="entry name" value="MFS"/>
</dbReference>
<comment type="similarity">
    <text evidence="2">Belongs to the major facilitator superfamily. TCR/Tet family.</text>
</comment>
<dbReference type="AlphaFoldDB" id="A0A8A3PSB1"/>
<keyword evidence="5 7" id="KW-1133">Transmembrane helix</keyword>
<keyword evidence="9" id="KW-1185">Reference proteome</keyword>
<name>A0A8A3PSB1_9HELO</name>
<dbReference type="SUPFAM" id="SSF103473">
    <property type="entry name" value="MFS general substrate transporter"/>
    <property type="match status" value="1"/>
</dbReference>